<comment type="caution">
    <text evidence="2">The sequence shown here is derived from an EMBL/GenBank/DDBJ whole genome shotgun (WGS) entry which is preliminary data.</text>
</comment>
<reference evidence="2 3" key="1">
    <citation type="journal article" date="2019" name="Int. J. Syst. Evol. Microbiol.">
        <title>The Global Catalogue of Microorganisms (GCM) 10K type strain sequencing project: providing services to taxonomists for standard genome sequencing and annotation.</title>
        <authorList>
            <consortium name="The Broad Institute Genomics Platform"/>
            <consortium name="The Broad Institute Genome Sequencing Center for Infectious Disease"/>
            <person name="Wu L."/>
            <person name="Ma J."/>
        </authorList>
    </citation>
    <scope>NUCLEOTIDE SEQUENCE [LARGE SCALE GENOMIC DNA]</scope>
    <source>
        <strain evidence="2 3">Y73</strain>
    </source>
</reference>
<keyword evidence="3" id="KW-1185">Reference proteome</keyword>
<evidence type="ECO:0000313" key="2">
    <source>
        <dbReference type="EMBL" id="MFC6890329.1"/>
    </source>
</evidence>
<name>A0ABD5URF9_9EURY</name>
<dbReference type="EMBL" id="JBHSXI010000021">
    <property type="protein sequence ID" value="MFC6890329.1"/>
    <property type="molecule type" value="Genomic_DNA"/>
</dbReference>
<evidence type="ECO:0000256" key="1">
    <source>
        <dbReference type="SAM" id="MobiDB-lite"/>
    </source>
</evidence>
<protein>
    <recommendedName>
        <fullName evidence="4">DUF4382 domain-containing protein</fullName>
    </recommendedName>
</protein>
<organism evidence="2 3">
    <name type="scientific">Halorubrum trueperi</name>
    <dbReference type="NCBI Taxonomy" id="2004704"/>
    <lineage>
        <taxon>Archaea</taxon>
        <taxon>Methanobacteriati</taxon>
        <taxon>Methanobacteriota</taxon>
        <taxon>Stenosarchaea group</taxon>
        <taxon>Halobacteria</taxon>
        <taxon>Halobacteriales</taxon>
        <taxon>Haloferacaceae</taxon>
        <taxon>Halorubrum</taxon>
    </lineage>
</organism>
<gene>
    <name evidence="2" type="ORF">ACFQEY_15125</name>
</gene>
<accession>A0ABD5URF9</accession>
<evidence type="ECO:0008006" key="4">
    <source>
        <dbReference type="Google" id="ProtNLM"/>
    </source>
</evidence>
<sequence length="299" mass="31841">MNDTTDPSSHDRRIGRRTVLTGLSGTLVALAGCTDNSETGDTPTNSTDTTTEPPAAQSDAFAGVSVDAGQLVVTLARDTSAGWVHRFGPDGDLAEKAKVAPDGREAQFDLVGQSVDGYTPGEHRLAAVKNDKSVGEVTLTLEPEVTLTNFRWAENYPDMEWDKSANNWETHAAFRLENTGSGPAMLTRTRWRNAPFVLRTDEDEQTFDHPKVLPPSETTTIYAIPPVYETSGGLVGASSVECGKIDTKTLHLEAIVEPGADSSFSQMIEYGGEEGACELTIVDSETTGSPQTASNGSGS</sequence>
<dbReference type="RefSeq" id="WP_379770122.1">
    <property type="nucleotide sequence ID" value="NZ_JBHSXI010000021.1"/>
</dbReference>
<evidence type="ECO:0000313" key="3">
    <source>
        <dbReference type="Proteomes" id="UP001596333"/>
    </source>
</evidence>
<feature type="region of interest" description="Disordered" evidence="1">
    <location>
        <begin position="33"/>
        <end position="56"/>
    </location>
</feature>
<dbReference type="AlphaFoldDB" id="A0ABD5URF9"/>
<dbReference type="Proteomes" id="UP001596333">
    <property type="component" value="Unassembled WGS sequence"/>
</dbReference>
<proteinExistence type="predicted"/>
<feature type="compositionally biased region" description="Low complexity" evidence="1">
    <location>
        <begin position="39"/>
        <end position="54"/>
    </location>
</feature>